<sequence length="230" mass="25770">MTPRDPERRKAQKPTLHQRVTRMTSTVVQSAHLSHFQLNAPPPFRLLGPKEIGKGGRRKVKTLVIDQHYFRPTHIPQRQPQTGPADTATSGSRGYNQQAGPRDTTESGSKGYSQNVCPRKQPERAGELTEGGTERRMSNHSQHVRQSRRTWPALRCILDCARAESRDRPGKPRVGGEQTGRAEKGNADPDTCTEKRRDGKALGNRHTLGDTTVFSLRKNKMKGVVRSRLL</sequence>
<feature type="compositionally biased region" description="Polar residues" evidence="1">
    <location>
        <begin position="76"/>
        <end position="99"/>
    </location>
</feature>
<evidence type="ECO:0000313" key="2">
    <source>
        <dbReference type="EMBL" id="KAF2732045.1"/>
    </source>
</evidence>
<dbReference type="EMBL" id="ML996184">
    <property type="protein sequence ID" value="KAF2732045.1"/>
    <property type="molecule type" value="Genomic_DNA"/>
</dbReference>
<accession>A0A9P4V187</accession>
<gene>
    <name evidence="2" type="ORF">EJ04DRAFT_351961</name>
</gene>
<feature type="region of interest" description="Disordered" evidence="1">
    <location>
        <begin position="164"/>
        <end position="204"/>
    </location>
</feature>
<reference evidence="2" key="1">
    <citation type="journal article" date="2020" name="Stud. Mycol.">
        <title>101 Dothideomycetes genomes: a test case for predicting lifestyles and emergence of pathogens.</title>
        <authorList>
            <person name="Haridas S."/>
            <person name="Albert R."/>
            <person name="Binder M."/>
            <person name="Bloem J."/>
            <person name="Labutti K."/>
            <person name="Salamov A."/>
            <person name="Andreopoulos B."/>
            <person name="Baker S."/>
            <person name="Barry K."/>
            <person name="Bills G."/>
            <person name="Bluhm B."/>
            <person name="Cannon C."/>
            <person name="Castanera R."/>
            <person name="Culley D."/>
            <person name="Daum C."/>
            <person name="Ezra D."/>
            <person name="Gonzalez J."/>
            <person name="Henrissat B."/>
            <person name="Kuo A."/>
            <person name="Liang C."/>
            <person name="Lipzen A."/>
            <person name="Lutzoni F."/>
            <person name="Magnuson J."/>
            <person name="Mondo S."/>
            <person name="Nolan M."/>
            <person name="Ohm R."/>
            <person name="Pangilinan J."/>
            <person name="Park H.-J."/>
            <person name="Ramirez L."/>
            <person name="Alfaro M."/>
            <person name="Sun H."/>
            <person name="Tritt A."/>
            <person name="Yoshinaga Y."/>
            <person name="Zwiers L.-H."/>
            <person name="Turgeon B."/>
            <person name="Goodwin S."/>
            <person name="Spatafora J."/>
            <person name="Crous P."/>
            <person name="Grigoriev I."/>
        </authorList>
    </citation>
    <scope>NUCLEOTIDE SEQUENCE</scope>
    <source>
        <strain evidence="2">CBS 125425</strain>
    </source>
</reference>
<name>A0A9P4V187_9PLEO</name>
<comment type="caution">
    <text evidence="2">The sequence shown here is derived from an EMBL/GenBank/DDBJ whole genome shotgun (WGS) entry which is preliminary data.</text>
</comment>
<keyword evidence="3" id="KW-1185">Reference proteome</keyword>
<feature type="compositionally biased region" description="Polar residues" evidence="1">
    <location>
        <begin position="106"/>
        <end position="116"/>
    </location>
</feature>
<organism evidence="2 3">
    <name type="scientific">Polyplosphaeria fusca</name>
    <dbReference type="NCBI Taxonomy" id="682080"/>
    <lineage>
        <taxon>Eukaryota</taxon>
        <taxon>Fungi</taxon>
        <taxon>Dikarya</taxon>
        <taxon>Ascomycota</taxon>
        <taxon>Pezizomycotina</taxon>
        <taxon>Dothideomycetes</taxon>
        <taxon>Pleosporomycetidae</taxon>
        <taxon>Pleosporales</taxon>
        <taxon>Tetraplosphaeriaceae</taxon>
        <taxon>Polyplosphaeria</taxon>
    </lineage>
</organism>
<dbReference type="Proteomes" id="UP000799444">
    <property type="component" value="Unassembled WGS sequence"/>
</dbReference>
<evidence type="ECO:0000313" key="3">
    <source>
        <dbReference type="Proteomes" id="UP000799444"/>
    </source>
</evidence>
<proteinExistence type="predicted"/>
<protein>
    <submittedName>
        <fullName evidence="2">Uncharacterized protein</fullName>
    </submittedName>
</protein>
<evidence type="ECO:0000256" key="1">
    <source>
        <dbReference type="SAM" id="MobiDB-lite"/>
    </source>
</evidence>
<feature type="compositionally biased region" description="Basic and acidic residues" evidence="1">
    <location>
        <begin position="120"/>
        <end position="137"/>
    </location>
</feature>
<dbReference type="AlphaFoldDB" id="A0A9P4V187"/>
<feature type="compositionally biased region" description="Basic and acidic residues" evidence="1">
    <location>
        <begin position="180"/>
        <end position="200"/>
    </location>
</feature>
<feature type="region of interest" description="Disordered" evidence="1">
    <location>
        <begin position="69"/>
        <end position="148"/>
    </location>
</feature>